<evidence type="ECO:0000313" key="3">
    <source>
        <dbReference type="EMBL" id="QGY45524.1"/>
    </source>
</evidence>
<dbReference type="KEGG" id="mcos:GM418_18160"/>
<gene>
    <name evidence="3" type="ORF">GM418_18160</name>
</gene>
<dbReference type="RefSeq" id="WP_158868667.1">
    <property type="nucleotide sequence ID" value="NZ_CP046401.1"/>
</dbReference>
<dbReference type="PANTHER" id="PTHR43818">
    <property type="entry name" value="BCDNA.GH03377"/>
    <property type="match status" value="1"/>
</dbReference>
<organism evidence="3 4">
    <name type="scientific">Maribellus comscasis</name>
    <dbReference type="NCBI Taxonomy" id="2681766"/>
    <lineage>
        <taxon>Bacteria</taxon>
        <taxon>Pseudomonadati</taxon>
        <taxon>Bacteroidota</taxon>
        <taxon>Bacteroidia</taxon>
        <taxon>Marinilabiliales</taxon>
        <taxon>Prolixibacteraceae</taxon>
        <taxon>Maribellus</taxon>
    </lineage>
</organism>
<protein>
    <submittedName>
        <fullName evidence="3">Gfo/Idh/MocA family oxidoreductase</fullName>
    </submittedName>
</protein>
<name>A0A6I6K699_9BACT</name>
<dbReference type="InterPro" id="IPR043906">
    <property type="entry name" value="Gfo/Idh/MocA_OxRdtase_bact_C"/>
</dbReference>
<dbReference type="SUPFAM" id="SSF55347">
    <property type="entry name" value="Glyceraldehyde-3-phosphate dehydrogenase-like, C-terminal domain"/>
    <property type="match status" value="1"/>
</dbReference>
<dbReference type="Gene3D" id="3.30.360.10">
    <property type="entry name" value="Dihydrodipicolinate Reductase, domain 2"/>
    <property type="match status" value="1"/>
</dbReference>
<dbReference type="InterPro" id="IPR050463">
    <property type="entry name" value="Gfo/Idh/MocA_oxidrdct_glycsds"/>
</dbReference>
<dbReference type="EMBL" id="CP046401">
    <property type="protein sequence ID" value="QGY45524.1"/>
    <property type="molecule type" value="Genomic_DNA"/>
</dbReference>
<dbReference type="GO" id="GO:0000166">
    <property type="term" value="F:nucleotide binding"/>
    <property type="evidence" value="ECO:0007669"/>
    <property type="project" value="InterPro"/>
</dbReference>
<dbReference type="Pfam" id="PF01408">
    <property type="entry name" value="GFO_IDH_MocA"/>
    <property type="match status" value="1"/>
</dbReference>
<dbReference type="AlphaFoldDB" id="A0A6I6K699"/>
<dbReference type="InterPro" id="IPR006311">
    <property type="entry name" value="TAT_signal"/>
</dbReference>
<feature type="domain" description="Gfo/Idh/MocA-like oxidoreductase bacterial type C-terminal" evidence="2">
    <location>
        <begin position="209"/>
        <end position="444"/>
    </location>
</feature>
<dbReference type="InterPro" id="IPR036291">
    <property type="entry name" value="NAD(P)-bd_dom_sf"/>
</dbReference>
<feature type="domain" description="Gfo/Idh/MocA-like oxidoreductase N-terminal" evidence="1">
    <location>
        <begin position="46"/>
        <end position="166"/>
    </location>
</feature>
<proteinExistence type="predicted"/>
<dbReference type="SUPFAM" id="SSF51735">
    <property type="entry name" value="NAD(P)-binding Rossmann-fold domains"/>
    <property type="match status" value="1"/>
</dbReference>
<dbReference type="PANTHER" id="PTHR43818:SF5">
    <property type="entry name" value="OXIDOREDUCTASE FAMILY PROTEIN"/>
    <property type="match status" value="1"/>
</dbReference>
<evidence type="ECO:0000259" key="2">
    <source>
        <dbReference type="Pfam" id="PF19051"/>
    </source>
</evidence>
<dbReference type="Gene3D" id="3.40.50.720">
    <property type="entry name" value="NAD(P)-binding Rossmann-like Domain"/>
    <property type="match status" value="1"/>
</dbReference>
<keyword evidence="4" id="KW-1185">Reference proteome</keyword>
<dbReference type="PROSITE" id="PS51318">
    <property type="entry name" value="TAT"/>
    <property type="match status" value="1"/>
</dbReference>
<reference evidence="3 4" key="1">
    <citation type="submission" date="2019-11" db="EMBL/GenBank/DDBJ databases">
        <authorList>
            <person name="Zheng R.K."/>
            <person name="Sun C.M."/>
        </authorList>
    </citation>
    <scope>NUCLEOTIDE SEQUENCE [LARGE SCALE GENOMIC DNA]</scope>
    <source>
        <strain evidence="3 4">WC007</strain>
    </source>
</reference>
<evidence type="ECO:0000259" key="1">
    <source>
        <dbReference type="Pfam" id="PF01408"/>
    </source>
</evidence>
<sequence>MKNTRRNFIKNAAAGSAVIMAGGILPGFSASSYKRIVGANKKLRASVMGVNSRGNALAQNFAFQNNCDVVHICDVDSRAIEKCSVNVAKVQDVKPKGFADFRKSLEDKDVDILVVAAPDHWHAPAALIAMQAGKNVYLEKPCSHNPAEGEMLVEAAKQYKKSVQMGNQRRSWPNVMEAIKDLKEGIVGRPYYGKGWYTNNRESIGIGKEVAVPDWLNWELWQGPAPRRAYKDNIVHYNWHWFWHWGTGEALNNGTHMVDLLRWGLEVDYPVKVSSNGGRYRYKDDWETPDTQVISFDFDKEVSMSWEGRSCNGKHIEGSSVGVAFYGEEGSIVISGGNDYKVYDLKNNIVKEVNNEMEIDPRDAANPSSHLDALHIRNFFNNILNNEPLKSDIDGGHKSTLLVQLGNIAQRVGHSLEVNPENGHIKGDKDAQKLWSREYEKGWEMKL</sequence>
<evidence type="ECO:0000313" key="4">
    <source>
        <dbReference type="Proteomes" id="UP000428260"/>
    </source>
</evidence>
<dbReference type="Pfam" id="PF19051">
    <property type="entry name" value="GFO_IDH_MocA_C2"/>
    <property type="match status" value="1"/>
</dbReference>
<dbReference type="InterPro" id="IPR000683">
    <property type="entry name" value="Gfo/Idh/MocA-like_OxRdtase_N"/>
</dbReference>
<accession>A0A6I6K699</accession>
<dbReference type="Proteomes" id="UP000428260">
    <property type="component" value="Chromosome"/>
</dbReference>